<comment type="caution">
    <text evidence="2">The sequence shown here is derived from an EMBL/GenBank/DDBJ whole genome shotgun (WGS) entry which is preliminary data.</text>
</comment>
<evidence type="ECO:0000313" key="3">
    <source>
        <dbReference type="Proteomes" id="UP000321306"/>
    </source>
</evidence>
<gene>
    <name evidence="2" type="ORF">DC3_39840</name>
</gene>
<accession>A0A511N660</accession>
<keyword evidence="3" id="KW-1185">Reference proteome</keyword>
<feature type="region of interest" description="Disordered" evidence="1">
    <location>
        <begin position="1"/>
        <end position="75"/>
    </location>
</feature>
<dbReference type="AlphaFoldDB" id="A0A511N660"/>
<protein>
    <submittedName>
        <fullName evidence="2">Uncharacterized protein</fullName>
    </submittedName>
</protein>
<proteinExistence type="predicted"/>
<evidence type="ECO:0000313" key="2">
    <source>
        <dbReference type="EMBL" id="GEM48349.1"/>
    </source>
</evidence>
<organism evidence="2 3">
    <name type="scientific">Deinococcus cellulosilyticus (strain DSM 18568 / NBRC 106333 / KACC 11606 / 5516J-15)</name>
    <dbReference type="NCBI Taxonomy" id="1223518"/>
    <lineage>
        <taxon>Bacteria</taxon>
        <taxon>Thermotogati</taxon>
        <taxon>Deinococcota</taxon>
        <taxon>Deinococci</taxon>
        <taxon>Deinococcales</taxon>
        <taxon>Deinococcaceae</taxon>
        <taxon>Deinococcus</taxon>
    </lineage>
</organism>
<sequence length="75" mass="8648">MHHPDEKVREGMGLPEQQSQQEHTRFEKAWNLPFVHPHPEQKIQAQDRKQGQAPSPEVLQCPPNKKEDASCVLSK</sequence>
<evidence type="ECO:0000256" key="1">
    <source>
        <dbReference type="SAM" id="MobiDB-lite"/>
    </source>
</evidence>
<reference evidence="2 3" key="1">
    <citation type="submission" date="2019-07" db="EMBL/GenBank/DDBJ databases">
        <title>Whole genome shotgun sequence of Deinococcus cellulosilyticus NBRC 106333.</title>
        <authorList>
            <person name="Hosoyama A."/>
            <person name="Uohara A."/>
            <person name="Ohji S."/>
            <person name="Ichikawa N."/>
        </authorList>
    </citation>
    <scope>NUCLEOTIDE SEQUENCE [LARGE SCALE GENOMIC DNA]</scope>
    <source>
        <strain evidence="2 3">NBRC 106333</strain>
    </source>
</reference>
<feature type="compositionally biased region" description="Basic and acidic residues" evidence="1">
    <location>
        <begin position="1"/>
        <end position="10"/>
    </location>
</feature>
<dbReference type="Proteomes" id="UP000321306">
    <property type="component" value="Unassembled WGS sequence"/>
</dbReference>
<name>A0A511N660_DEIC1</name>
<dbReference type="EMBL" id="BJXB01000020">
    <property type="protein sequence ID" value="GEM48349.1"/>
    <property type="molecule type" value="Genomic_DNA"/>
</dbReference>
<feature type="compositionally biased region" description="Basic and acidic residues" evidence="1">
    <location>
        <begin position="37"/>
        <end position="50"/>
    </location>
</feature>